<dbReference type="InterPro" id="IPR029035">
    <property type="entry name" value="DHS-like_NAD/FAD-binding_dom"/>
</dbReference>
<evidence type="ECO:0000256" key="5">
    <source>
        <dbReference type="ARBA" id="ARBA00023052"/>
    </source>
</evidence>
<dbReference type="GO" id="GO:0003984">
    <property type="term" value="F:acetolactate synthase activity"/>
    <property type="evidence" value="ECO:0007669"/>
    <property type="project" value="TreeGrafter"/>
</dbReference>
<dbReference type="Gene3D" id="3.40.50.970">
    <property type="match status" value="2"/>
</dbReference>
<reference evidence="10 11" key="1">
    <citation type="submission" date="2019-12" db="EMBL/GenBank/DDBJ databases">
        <title>Genomic-based taxomic classification of the family Erythrobacteraceae.</title>
        <authorList>
            <person name="Xu L."/>
        </authorList>
    </citation>
    <scope>NUCLEOTIDE SEQUENCE [LARGE SCALE GENOMIC DNA]</scope>
    <source>
        <strain evidence="10 11">KCTC 52763</strain>
    </source>
</reference>
<dbReference type="Gene3D" id="3.40.50.1220">
    <property type="entry name" value="TPP-binding domain"/>
    <property type="match status" value="1"/>
</dbReference>
<sequence length="564" mass="61251">MTEQSPVYLRVLELLEMEGIKTLFGIPDPGFVHMAATAEGRGWQVVAPHHEQAGCFMADAWGRMTGKSGVVFGTMGPGVANLAAAAIVAHKENSPTIFLAGNRAREADQRVKRGRIQYISQPKHFEAAMKYTGVIEYAHQTDDIIREAIRVANSGKPGPVYVEIPMHVLHETPDWGPLDPPEDYRLTSLSASAPMIEKAAEAIAKAHSPIILAGHGIFTARAQSQVAELARKLGCPLIQTSGGTSFFPGVEDRTFAYGFSQPAIEAVEQSDLVLAIGTELGEPVHYGKHRHWESGDTNRKWIYVERDPLSIGVNRKIDVPLVGDLRDIVPQLLNAVEARADHPNLSGWIASQADHRAKLAASAPNDMTPVHTAKLVVEATRHFPENGIMVRDGGSITIFTWTYSQATPHDVVWNQNLGHLGTGLPYAIGACLAAPGRPAMLITGDSSFLFHVSELETAVRKKLPIIVIVSSDYAWGLEVGVYRRTLGAQSPETEAHWGKNVRFDKLAEALGARGEFVEDAAEIGPAIERALESGQPTVIQVPVDPDVNATEAPNYEEYATWGAY</sequence>
<evidence type="ECO:0000256" key="4">
    <source>
        <dbReference type="ARBA" id="ARBA00022723"/>
    </source>
</evidence>
<dbReference type="InterPro" id="IPR012000">
    <property type="entry name" value="Thiamin_PyroP_enz_cen_dom"/>
</dbReference>
<dbReference type="PANTHER" id="PTHR18968">
    <property type="entry name" value="THIAMINE PYROPHOSPHATE ENZYMES"/>
    <property type="match status" value="1"/>
</dbReference>
<evidence type="ECO:0000256" key="3">
    <source>
        <dbReference type="ARBA" id="ARBA00007812"/>
    </source>
</evidence>
<accession>A0A844ZQU3</accession>
<comment type="caution">
    <text evidence="10">The sequence shown here is derived from an EMBL/GenBank/DDBJ whole genome shotgun (WGS) entry which is preliminary data.</text>
</comment>
<evidence type="ECO:0000313" key="10">
    <source>
        <dbReference type="EMBL" id="MXO89904.1"/>
    </source>
</evidence>
<dbReference type="AlphaFoldDB" id="A0A844ZQU3"/>
<protein>
    <submittedName>
        <fullName evidence="10">Thiamine pyrophosphate-binding protein</fullName>
    </submittedName>
</protein>
<comment type="cofactor">
    <cofactor evidence="2">
        <name>thiamine diphosphate</name>
        <dbReference type="ChEBI" id="CHEBI:58937"/>
    </cofactor>
</comment>
<evidence type="ECO:0000256" key="6">
    <source>
        <dbReference type="RuleBase" id="RU362132"/>
    </source>
</evidence>
<dbReference type="InterPro" id="IPR045229">
    <property type="entry name" value="TPP_enz"/>
</dbReference>
<dbReference type="InterPro" id="IPR011766">
    <property type="entry name" value="TPP_enzyme_TPP-bd"/>
</dbReference>
<evidence type="ECO:0000256" key="1">
    <source>
        <dbReference type="ARBA" id="ARBA00001946"/>
    </source>
</evidence>
<evidence type="ECO:0000313" key="11">
    <source>
        <dbReference type="Proteomes" id="UP000442714"/>
    </source>
</evidence>
<dbReference type="InterPro" id="IPR029061">
    <property type="entry name" value="THDP-binding"/>
</dbReference>
<dbReference type="GO" id="GO:0000287">
    <property type="term" value="F:magnesium ion binding"/>
    <property type="evidence" value="ECO:0007669"/>
    <property type="project" value="InterPro"/>
</dbReference>
<dbReference type="GO" id="GO:0009099">
    <property type="term" value="P:L-valine biosynthetic process"/>
    <property type="evidence" value="ECO:0007669"/>
    <property type="project" value="TreeGrafter"/>
</dbReference>
<feature type="domain" description="Thiamine pyrophosphate enzyme central" evidence="7">
    <location>
        <begin position="196"/>
        <end position="332"/>
    </location>
</feature>
<dbReference type="PANTHER" id="PTHR18968:SF166">
    <property type="entry name" value="2-HYDROXYACYL-COA LYASE 2"/>
    <property type="match status" value="1"/>
</dbReference>
<gene>
    <name evidence="10" type="ORF">GRI41_03645</name>
</gene>
<dbReference type="Pfam" id="PF02776">
    <property type="entry name" value="TPP_enzyme_N"/>
    <property type="match status" value="1"/>
</dbReference>
<name>A0A844ZQU3_9SPHN</name>
<dbReference type="Pfam" id="PF00205">
    <property type="entry name" value="TPP_enzyme_M"/>
    <property type="match status" value="1"/>
</dbReference>
<evidence type="ECO:0000259" key="9">
    <source>
        <dbReference type="Pfam" id="PF02776"/>
    </source>
</evidence>
<dbReference type="GO" id="GO:0005948">
    <property type="term" value="C:acetolactate synthase complex"/>
    <property type="evidence" value="ECO:0007669"/>
    <property type="project" value="TreeGrafter"/>
</dbReference>
<dbReference type="GO" id="GO:0009097">
    <property type="term" value="P:isoleucine biosynthetic process"/>
    <property type="evidence" value="ECO:0007669"/>
    <property type="project" value="TreeGrafter"/>
</dbReference>
<feature type="domain" description="Thiamine pyrophosphate enzyme TPP-binding" evidence="8">
    <location>
        <begin position="392"/>
        <end position="541"/>
    </location>
</feature>
<evidence type="ECO:0000259" key="8">
    <source>
        <dbReference type="Pfam" id="PF02775"/>
    </source>
</evidence>
<evidence type="ECO:0000256" key="2">
    <source>
        <dbReference type="ARBA" id="ARBA00001964"/>
    </source>
</evidence>
<dbReference type="PROSITE" id="PS00187">
    <property type="entry name" value="TPP_ENZYMES"/>
    <property type="match status" value="1"/>
</dbReference>
<dbReference type="Pfam" id="PF02775">
    <property type="entry name" value="TPP_enzyme_C"/>
    <property type="match status" value="1"/>
</dbReference>
<organism evidence="10 11">
    <name type="scientific">Pontixanthobacter aquaemixtae</name>
    <dbReference type="NCBI Taxonomy" id="1958940"/>
    <lineage>
        <taxon>Bacteria</taxon>
        <taxon>Pseudomonadati</taxon>
        <taxon>Pseudomonadota</taxon>
        <taxon>Alphaproteobacteria</taxon>
        <taxon>Sphingomonadales</taxon>
        <taxon>Erythrobacteraceae</taxon>
        <taxon>Pontixanthobacter</taxon>
    </lineage>
</organism>
<dbReference type="InterPro" id="IPR012001">
    <property type="entry name" value="Thiamin_PyroP_enz_TPP-bd_dom"/>
</dbReference>
<dbReference type="EMBL" id="WTYX01000001">
    <property type="protein sequence ID" value="MXO89904.1"/>
    <property type="molecule type" value="Genomic_DNA"/>
</dbReference>
<keyword evidence="11" id="KW-1185">Reference proteome</keyword>
<dbReference type="GO" id="GO:0030976">
    <property type="term" value="F:thiamine pyrophosphate binding"/>
    <property type="evidence" value="ECO:0007669"/>
    <property type="project" value="InterPro"/>
</dbReference>
<comment type="cofactor">
    <cofactor evidence="1">
        <name>Mg(2+)</name>
        <dbReference type="ChEBI" id="CHEBI:18420"/>
    </cofactor>
</comment>
<feature type="domain" description="Thiamine pyrophosphate enzyme N-terminal TPP-binding" evidence="9">
    <location>
        <begin position="11"/>
        <end position="113"/>
    </location>
</feature>
<dbReference type="SUPFAM" id="SSF52467">
    <property type="entry name" value="DHS-like NAD/FAD-binding domain"/>
    <property type="match status" value="1"/>
</dbReference>
<keyword evidence="4" id="KW-0479">Metal-binding</keyword>
<comment type="similarity">
    <text evidence="3 6">Belongs to the TPP enzyme family.</text>
</comment>
<evidence type="ECO:0000259" key="7">
    <source>
        <dbReference type="Pfam" id="PF00205"/>
    </source>
</evidence>
<dbReference type="CDD" id="cd07035">
    <property type="entry name" value="TPP_PYR_POX_like"/>
    <property type="match status" value="1"/>
</dbReference>
<dbReference type="RefSeq" id="WP_160603413.1">
    <property type="nucleotide sequence ID" value="NZ_WTYX01000001.1"/>
</dbReference>
<dbReference type="GO" id="GO:0050660">
    <property type="term" value="F:flavin adenine dinucleotide binding"/>
    <property type="evidence" value="ECO:0007669"/>
    <property type="project" value="TreeGrafter"/>
</dbReference>
<dbReference type="InterPro" id="IPR000399">
    <property type="entry name" value="TPP-bd_CS"/>
</dbReference>
<dbReference type="CDD" id="cd02004">
    <property type="entry name" value="TPP_BZL_OCoD_HPCL"/>
    <property type="match status" value="1"/>
</dbReference>
<keyword evidence="5 6" id="KW-0786">Thiamine pyrophosphate</keyword>
<dbReference type="OrthoDB" id="4494979at2"/>
<proteinExistence type="inferred from homology"/>
<dbReference type="Proteomes" id="UP000442714">
    <property type="component" value="Unassembled WGS sequence"/>
</dbReference>
<dbReference type="SUPFAM" id="SSF52518">
    <property type="entry name" value="Thiamin diphosphate-binding fold (THDP-binding)"/>
    <property type="match status" value="2"/>
</dbReference>